<sequence length="458" mass="49876">MGYKSKLEILNGSKANSLSLTKKDCLKVDKPKEQIDGGYAWVVLYSCIILQMFGASLLGTYGVLLVNIVDSTGYKTSFISWYGALTCLTQGFSSFFLGPLVEIYSCRTVTIIGSLICTFSYISTAFVKDIPYILFTLGFVQGLGISCFHVCPNIIVSRWFSKKQSMALTLITFGKGIGQLMWGPYAAYTVDLYGWRGSLIMIGGVVLHGCILGVLIKDPVSVKTVEKKGGLFKVLLKNMIPIELIKNKWFILCVLGNFPLLIGHGSVLSMLPRRIVDIGYSNIKASTTISIIGGTTSIVRLIVCGLSGVSCCNKSMACAVATLITGVSAIMTIFLKDYTSFAVFSAVFGSVSAVYISLITPIIIQLVELDYVSQAVAWLNVVVGLSMGTCRSSVGILYDLQNDATICFVMGGVFLIITSLLFLFMYFAGVERKSPKLIITKSHEEKQSISDKYEVTHL</sequence>
<feature type="transmembrane region" description="Helical" evidence="1">
    <location>
        <begin position="404"/>
        <end position="428"/>
    </location>
</feature>
<feature type="transmembrane region" description="Helical" evidence="1">
    <location>
        <begin position="167"/>
        <end position="187"/>
    </location>
</feature>
<proteinExistence type="predicted"/>
<keyword evidence="1" id="KW-0812">Transmembrane</keyword>
<evidence type="ECO:0000313" key="3">
    <source>
        <dbReference type="Proteomes" id="UP000549394"/>
    </source>
</evidence>
<dbReference type="InterPro" id="IPR036259">
    <property type="entry name" value="MFS_trans_sf"/>
</dbReference>
<keyword evidence="1" id="KW-0472">Membrane</keyword>
<feature type="transmembrane region" description="Helical" evidence="1">
    <location>
        <begin position="341"/>
        <end position="364"/>
    </location>
</feature>
<keyword evidence="3" id="KW-1185">Reference proteome</keyword>
<dbReference type="InterPro" id="IPR050327">
    <property type="entry name" value="Proton-linked_MCT"/>
</dbReference>
<dbReference type="PANTHER" id="PTHR11360">
    <property type="entry name" value="MONOCARBOXYLATE TRANSPORTER"/>
    <property type="match status" value="1"/>
</dbReference>
<dbReference type="EMBL" id="CAJFCJ010000011">
    <property type="protein sequence ID" value="CAD5119986.1"/>
    <property type="molecule type" value="Genomic_DNA"/>
</dbReference>
<dbReference type="PANTHER" id="PTHR11360:SF306">
    <property type="entry name" value="RE01051P"/>
    <property type="match status" value="1"/>
</dbReference>
<organism evidence="2 3">
    <name type="scientific">Dimorphilus gyrociliatus</name>
    <dbReference type="NCBI Taxonomy" id="2664684"/>
    <lineage>
        <taxon>Eukaryota</taxon>
        <taxon>Metazoa</taxon>
        <taxon>Spiralia</taxon>
        <taxon>Lophotrochozoa</taxon>
        <taxon>Annelida</taxon>
        <taxon>Polychaeta</taxon>
        <taxon>Polychaeta incertae sedis</taxon>
        <taxon>Dinophilidae</taxon>
        <taxon>Dimorphilus</taxon>
    </lineage>
</organism>
<feature type="transmembrane region" description="Helical" evidence="1">
    <location>
        <begin position="376"/>
        <end position="398"/>
    </location>
</feature>
<feature type="transmembrane region" description="Helical" evidence="1">
    <location>
        <begin position="133"/>
        <end position="155"/>
    </location>
</feature>
<evidence type="ECO:0000256" key="1">
    <source>
        <dbReference type="SAM" id="Phobius"/>
    </source>
</evidence>
<dbReference type="Pfam" id="PF07690">
    <property type="entry name" value="MFS_1"/>
    <property type="match status" value="1"/>
</dbReference>
<feature type="transmembrane region" description="Helical" evidence="1">
    <location>
        <begin position="39"/>
        <end position="66"/>
    </location>
</feature>
<feature type="transmembrane region" description="Helical" evidence="1">
    <location>
        <begin position="109"/>
        <end position="127"/>
    </location>
</feature>
<feature type="transmembrane region" description="Helical" evidence="1">
    <location>
        <begin position="283"/>
        <end position="303"/>
    </location>
</feature>
<feature type="transmembrane region" description="Helical" evidence="1">
    <location>
        <begin position="315"/>
        <end position="335"/>
    </location>
</feature>
<gene>
    <name evidence="2" type="ORF">DGYR_LOCUS8151</name>
</gene>
<feature type="transmembrane region" description="Helical" evidence="1">
    <location>
        <begin position="78"/>
        <end position="97"/>
    </location>
</feature>
<name>A0A7I8VWR0_9ANNE</name>
<dbReference type="Gene3D" id="1.20.1250.20">
    <property type="entry name" value="MFS general substrate transporter like domains"/>
    <property type="match status" value="1"/>
</dbReference>
<dbReference type="GO" id="GO:0008028">
    <property type="term" value="F:monocarboxylic acid transmembrane transporter activity"/>
    <property type="evidence" value="ECO:0007669"/>
    <property type="project" value="TreeGrafter"/>
</dbReference>
<dbReference type="SUPFAM" id="SSF103473">
    <property type="entry name" value="MFS general substrate transporter"/>
    <property type="match status" value="1"/>
</dbReference>
<protein>
    <submittedName>
        <fullName evidence="2">DgyrCDS8570</fullName>
    </submittedName>
</protein>
<comment type="caution">
    <text evidence="2">The sequence shown here is derived from an EMBL/GenBank/DDBJ whole genome shotgun (WGS) entry which is preliminary data.</text>
</comment>
<accession>A0A7I8VWR0</accession>
<feature type="transmembrane region" description="Helical" evidence="1">
    <location>
        <begin position="193"/>
        <end position="216"/>
    </location>
</feature>
<dbReference type="AlphaFoldDB" id="A0A7I8VWR0"/>
<dbReference type="Proteomes" id="UP000549394">
    <property type="component" value="Unassembled WGS sequence"/>
</dbReference>
<dbReference type="InterPro" id="IPR011701">
    <property type="entry name" value="MFS"/>
</dbReference>
<keyword evidence="1" id="KW-1133">Transmembrane helix</keyword>
<dbReference type="OrthoDB" id="6094568at2759"/>
<feature type="transmembrane region" description="Helical" evidence="1">
    <location>
        <begin position="249"/>
        <end position="271"/>
    </location>
</feature>
<evidence type="ECO:0000313" key="2">
    <source>
        <dbReference type="EMBL" id="CAD5119986.1"/>
    </source>
</evidence>
<reference evidence="2 3" key="1">
    <citation type="submission" date="2020-08" db="EMBL/GenBank/DDBJ databases">
        <authorList>
            <person name="Hejnol A."/>
        </authorList>
    </citation>
    <scope>NUCLEOTIDE SEQUENCE [LARGE SCALE GENOMIC DNA]</scope>
</reference>